<evidence type="ECO:0000256" key="4">
    <source>
        <dbReference type="ARBA" id="ARBA00024746"/>
    </source>
</evidence>
<comment type="similarity">
    <text evidence="1">Belongs to the FlgD family.</text>
</comment>
<dbReference type="Pfam" id="PF03963">
    <property type="entry name" value="FlgD"/>
    <property type="match status" value="1"/>
</dbReference>
<evidence type="ECO:0000256" key="3">
    <source>
        <dbReference type="ARBA" id="ARBA00022795"/>
    </source>
</evidence>
<dbReference type="NCBIfam" id="NF007197">
    <property type="entry name" value="PRK09618.1"/>
    <property type="match status" value="1"/>
</dbReference>
<dbReference type="FunCoup" id="F5YEW2">
    <property type="interactions" value="34"/>
</dbReference>
<keyword evidence="5" id="KW-0282">Flagellum</keyword>
<proteinExistence type="inferred from homology"/>
<protein>
    <recommendedName>
        <fullName evidence="2">Basal-body rod modification protein FlgD</fullName>
    </recommendedName>
</protein>
<accession>F5YEW2</accession>
<dbReference type="KEGG" id="taz:TREAZ_0164"/>
<evidence type="ECO:0000313" key="6">
    <source>
        <dbReference type="Proteomes" id="UP000009222"/>
    </source>
</evidence>
<evidence type="ECO:0000256" key="1">
    <source>
        <dbReference type="ARBA" id="ARBA00010577"/>
    </source>
</evidence>
<evidence type="ECO:0000313" key="5">
    <source>
        <dbReference type="EMBL" id="AEF80299.1"/>
    </source>
</evidence>
<sequence>MDQIKSVMSSEEIQELHRIAAEHNARVNNGRSPQQSLGKDDFLKLLLTQLANQDPTAPLEDKEFIAQMAQFSSLEQMNNMAADFSKMARMFQVTEASAALGKSVELMEGDNVIEGTVKAVTRDAVPQIMVNGQSYAWDQVIRIFE</sequence>
<organism evidence="5 6">
    <name type="scientific">Leadbettera azotonutricia (strain ATCC BAA-888 / DSM 13862 / ZAS-9)</name>
    <name type="common">Treponema azotonutricium</name>
    <dbReference type="NCBI Taxonomy" id="545695"/>
    <lineage>
        <taxon>Bacteria</taxon>
        <taxon>Pseudomonadati</taxon>
        <taxon>Spirochaetota</taxon>
        <taxon>Spirochaetia</taxon>
        <taxon>Spirochaetales</taxon>
        <taxon>Breznakiellaceae</taxon>
        <taxon>Leadbettera</taxon>
    </lineage>
</organism>
<dbReference type="EMBL" id="CP001841">
    <property type="protein sequence ID" value="AEF80299.1"/>
    <property type="molecule type" value="Genomic_DNA"/>
</dbReference>
<dbReference type="Proteomes" id="UP000009222">
    <property type="component" value="Chromosome"/>
</dbReference>
<dbReference type="AlphaFoldDB" id="F5YEW2"/>
<dbReference type="InterPro" id="IPR005648">
    <property type="entry name" value="FlgD"/>
</dbReference>
<keyword evidence="3" id="KW-1005">Bacterial flagellum biogenesis</keyword>
<name>F5YEW2_LEAAZ</name>
<comment type="function">
    <text evidence="4">Required for flagellar hook formation. May act as a scaffolding protein.</text>
</comment>
<dbReference type="OrthoDB" id="280334at2"/>
<dbReference type="eggNOG" id="COG1843">
    <property type="taxonomic scope" value="Bacteria"/>
</dbReference>
<dbReference type="GO" id="GO:0044781">
    <property type="term" value="P:bacterial-type flagellum organization"/>
    <property type="evidence" value="ECO:0007669"/>
    <property type="project" value="UniProtKB-KW"/>
</dbReference>
<evidence type="ECO:0000256" key="2">
    <source>
        <dbReference type="ARBA" id="ARBA00016013"/>
    </source>
</evidence>
<dbReference type="InParanoid" id="F5YEW2"/>
<keyword evidence="5" id="KW-0969">Cilium</keyword>
<dbReference type="RefSeq" id="WP_015711761.1">
    <property type="nucleotide sequence ID" value="NC_015577.1"/>
</dbReference>
<gene>
    <name evidence="5" type="primary">flgD</name>
    <name evidence="5" type="ordered locus">TREAZ_0164</name>
</gene>
<reference evidence="6" key="1">
    <citation type="submission" date="2009-12" db="EMBL/GenBank/DDBJ databases">
        <title>Complete sequence of Treponema azotonutricium strain ZAS-9.</title>
        <authorList>
            <person name="Tetu S.G."/>
            <person name="Matson E."/>
            <person name="Ren Q."/>
            <person name="Seshadri R."/>
            <person name="Elbourne L."/>
            <person name="Hassan K.A."/>
            <person name="Durkin A."/>
            <person name="Radune D."/>
            <person name="Mohamoud Y."/>
            <person name="Shay R."/>
            <person name="Jin S."/>
            <person name="Zhang X."/>
            <person name="Lucey K."/>
            <person name="Ballor N.R."/>
            <person name="Ottesen E."/>
            <person name="Rosenthal R."/>
            <person name="Allen A."/>
            <person name="Leadbetter J.R."/>
            <person name="Paulsen I.T."/>
        </authorList>
    </citation>
    <scope>NUCLEOTIDE SEQUENCE [LARGE SCALE GENOMIC DNA]</scope>
    <source>
        <strain evidence="6">ATCC BAA-888 / DSM 13862 / ZAS-9</strain>
    </source>
</reference>
<dbReference type="HOGENOM" id="CLU_047535_1_0_12"/>
<reference evidence="5 6" key="2">
    <citation type="journal article" date="2011" name="ISME J.">
        <title>RNA-seq reveals cooperative metabolic interactions between two termite-gut spirochete species in co-culture.</title>
        <authorList>
            <person name="Rosenthal A.Z."/>
            <person name="Matson E.G."/>
            <person name="Eldar A."/>
            <person name="Leadbetter J.R."/>
        </authorList>
    </citation>
    <scope>NUCLEOTIDE SEQUENCE [LARGE SCALE GENOMIC DNA]</scope>
    <source>
        <strain evidence="6">ATCC BAA-888 / DSM 13862 / ZAS-9</strain>
    </source>
</reference>
<dbReference type="STRING" id="545695.TREAZ_0164"/>
<keyword evidence="5" id="KW-0966">Cell projection</keyword>
<keyword evidence="6" id="KW-1185">Reference proteome</keyword>